<name>A0A427A1Y0_ENSVE</name>
<dbReference type="Pfam" id="PF09733">
    <property type="entry name" value="VEFS-Box"/>
    <property type="match status" value="1"/>
</dbReference>
<evidence type="ECO:0000256" key="6">
    <source>
        <dbReference type="ARBA" id="ARBA00023163"/>
    </source>
</evidence>
<evidence type="ECO:0000256" key="2">
    <source>
        <dbReference type="ARBA" id="ARBA00022723"/>
    </source>
</evidence>
<comment type="caution">
    <text evidence="7">The sequence shown here is derived from an EMBL/GenBank/DDBJ whole genome shotgun (WGS) entry which is preliminary data.</text>
</comment>
<evidence type="ECO:0000256" key="3">
    <source>
        <dbReference type="ARBA" id="ARBA00022771"/>
    </source>
</evidence>
<evidence type="ECO:0000256" key="5">
    <source>
        <dbReference type="ARBA" id="ARBA00023015"/>
    </source>
</evidence>
<proteinExistence type="inferred from homology"/>
<accession>A0A427A1Y0</accession>
<evidence type="ECO:0000256" key="4">
    <source>
        <dbReference type="ARBA" id="ARBA00022833"/>
    </source>
</evidence>
<evidence type="ECO:0000256" key="1">
    <source>
        <dbReference type="ARBA" id="ARBA00007416"/>
    </source>
</evidence>
<reference evidence="7 8" key="1">
    <citation type="journal article" date="2014" name="Agronomy (Basel)">
        <title>A Draft Genome Sequence for Ensete ventricosum, the Drought-Tolerant Tree Against Hunger.</title>
        <authorList>
            <person name="Harrison J."/>
            <person name="Moore K.A."/>
            <person name="Paszkiewicz K."/>
            <person name="Jones T."/>
            <person name="Grant M."/>
            <person name="Ambacheew D."/>
            <person name="Muzemil S."/>
            <person name="Studholme D.J."/>
        </authorList>
    </citation>
    <scope>NUCLEOTIDE SEQUENCE [LARGE SCALE GENOMIC DNA]</scope>
</reference>
<gene>
    <name evidence="7" type="ORF">B296_00029784</name>
</gene>
<keyword evidence="2" id="KW-0479">Metal-binding</keyword>
<keyword evidence="3" id="KW-0863">Zinc-finger</keyword>
<dbReference type="InterPro" id="IPR019135">
    <property type="entry name" value="Polycomb_protein_VEFS-Box"/>
</dbReference>
<evidence type="ECO:0000313" key="7">
    <source>
        <dbReference type="EMBL" id="RRT70223.1"/>
    </source>
</evidence>
<protein>
    <submittedName>
        <fullName evidence="7">Uncharacterized protein</fullName>
    </submittedName>
</protein>
<dbReference type="GO" id="GO:0008270">
    <property type="term" value="F:zinc ion binding"/>
    <property type="evidence" value="ECO:0007669"/>
    <property type="project" value="UniProtKB-KW"/>
</dbReference>
<keyword evidence="5" id="KW-0805">Transcription regulation</keyword>
<organism evidence="7 8">
    <name type="scientific">Ensete ventricosum</name>
    <name type="common">Abyssinian banana</name>
    <name type="synonym">Musa ensete</name>
    <dbReference type="NCBI Taxonomy" id="4639"/>
    <lineage>
        <taxon>Eukaryota</taxon>
        <taxon>Viridiplantae</taxon>
        <taxon>Streptophyta</taxon>
        <taxon>Embryophyta</taxon>
        <taxon>Tracheophyta</taxon>
        <taxon>Spermatophyta</taxon>
        <taxon>Magnoliopsida</taxon>
        <taxon>Liliopsida</taxon>
        <taxon>Zingiberales</taxon>
        <taxon>Musaceae</taxon>
        <taxon>Ensete</taxon>
    </lineage>
</organism>
<dbReference type="EMBL" id="AMZH03004092">
    <property type="protein sequence ID" value="RRT70223.1"/>
    <property type="molecule type" value="Genomic_DNA"/>
</dbReference>
<keyword evidence="4" id="KW-0862">Zinc</keyword>
<comment type="similarity">
    <text evidence="1">Belongs to the VEFS (VRN2-EMF2-FIS2-SU(Z)12) family.</text>
</comment>
<sequence>MHLCCWKSKSVVLGRARLVRRSGRRKKGGIGVRGKVGSVVTFTLKPMALEQVFSDRDSEDEVDDDIADFEDRRVRYCHYLPFDPFSVNKGRKRSKVLECLIV</sequence>
<keyword evidence="6" id="KW-0804">Transcription</keyword>
<evidence type="ECO:0000313" key="8">
    <source>
        <dbReference type="Proteomes" id="UP000287651"/>
    </source>
</evidence>
<dbReference type="Proteomes" id="UP000287651">
    <property type="component" value="Unassembled WGS sequence"/>
</dbReference>
<dbReference type="AlphaFoldDB" id="A0A427A1Y0"/>